<feature type="domain" description="Glycoside hydrolase family 19 catalytic" evidence="4">
    <location>
        <begin position="91"/>
        <end position="236"/>
    </location>
</feature>
<accession>A0A3M7Q777</accession>
<evidence type="ECO:0000256" key="3">
    <source>
        <dbReference type="SAM" id="SignalP"/>
    </source>
</evidence>
<name>A0A3M7Q777_BRAPC</name>
<protein>
    <submittedName>
        <fullName evidence="5">Chitinase 4-like</fullName>
        <ecNumber evidence="5">3.2.1.14</ecNumber>
    </submittedName>
</protein>
<dbReference type="GO" id="GO:0016998">
    <property type="term" value="P:cell wall macromolecule catabolic process"/>
    <property type="evidence" value="ECO:0007669"/>
    <property type="project" value="InterPro"/>
</dbReference>
<dbReference type="PANTHER" id="PTHR22595:SF79">
    <property type="entry name" value="CHITINASE 12"/>
    <property type="match status" value="1"/>
</dbReference>
<keyword evidence="3" id="KW-0732">Signal</keyword>
<dbReference type="PANTHER" id="PTHR22595">
    <property type="entry name" value="CHITINASE-RELATED"/>
    <property type="match status" value="1"/>
</dbReference>
<dbReference type="Gene3D" id="3.30.20.10">
    <property type="entry name" value="Endochitinase, domain 2"/>
    <property type="match status" value="1"/>
</dbReference>
<feature type="signal peptide" evidence="3">
    <location>
        <begin position="1"/>
        <end position="19"/>
    </location>
</feature>
<dbReference type="Proteomes" id="UP000276133">
    <property type="component" value="Unassembled WGS sequence"/>
</dbReference>
<gene>
    <name evidence="5" type="ORF">BpHYR1_014322</name>
</gene>
<evidence type="ECO:0000256" key="2">
    <source>
        <dbReference type="ARBA" id="ARBA00023157"/>
    </source>
</evidence>
<keyword evidence="2" id="KW-1015">Disulfide bond</keyword>
<dbReference type="AlphaFoldDB" id="A0A3M7Q777"/>
<dbReference type="EMBL" id="REGN01007157">
    <property type="protein sequence ID" value="RNA07089.1"/>
    <property type="molecule type" value="Genomic_DNA"/>
</dbReference>
<keyword evidence="1" id="KW-0611">Plant defense</keyword>
<keyword evidence="5" id="KW-0378">Hydrolase</keyword>
<reference evidence="5 6" key="1">
    <citation type="journal article" date="2018" name="Sci. Rep.">
        <title>Genomic signatures of local adaptation to the degree of environmental predictability in rotifers.</title>
        <authorList>
            <person name="Franch-Gras L."/>
            <person name="Hahn C."/>
            <person name="Garcia-Roger E.M."/>
            <person name="Carmona M.J."/>
            <person name="Serra M."/>
            <person name="Gomez A."/>
        </authorList>
    </citation>
    <scope>NUCLEOTIDE SEQUENCE [LARGE SCALE GENOMIC DNA]</scope>
    <source>
        <strain evidence="5">HYR1</strain>
    </source>
</reference>
<dbReference type="InterPro" id="IPR000726">
    <property type="entry name" value="Glyco_hydro_19_cat"/>
</dbReference>
<evidence type="ECO:0000256" key="1">
    <source>
        <dbReference type="ARBA" id="ARBA00022821"/>
    </source>
</evidence>
<dbReference type="GO" id="GO:0006952">
    <property type="term" value="P:defense response"/>
    <property type="evidence" value="ECO:0007669"/>
    <property type="project" value="UniProtKB-KW"/>
</dbReference>
<dbReference type="STRING" id="10195.A0A3M7Q777"/>
<dbReference type="InterPro" id="IPR023346">
    <property type="entry name" value="Lysozyme-like_dom_sf"/>
</dbReference>
<dbReference type="Pfam" id="PF00182">
    <property type="entry name" value="Glyco_hydro_19"/>
    <property type="match status" value="1"/>
</dbReference>
<dbReference type="GO" id="GO:0008843">
    <property type="term" value="F:endochitinase activity"/>
    <property type="evidence" value="ECO:0007669"/>
    <property type="project" value="UniProtKB-EC"/>
</dbReference>
<sequence>MNNFLAIFIILSLNGKIFQSTRVKKLPQLIADNTFLIKKNAEPKSEFEVSFDEFKNSLLMNNFSEPTWHQYANFTFYLKITNSIQTKREAGMFLAQIIHESMGLKFKKEIVCKKNECAGSYPVTPGIGNPHKFYYGRGYIQLTWDFNYKEASFDLFNDDRLIQDPDQVADKEEVSWLSAFWFWETKVSIDTGVKMGNFGSSTNRINGILECRGHNLEKARKRFEYYTTILKIFEINEKPKESGCYN</sequence>
<dbReference type="Gene3D" id="1.10.530.10">
    <property type="match status" value="1"/>
</dbReference>
<comment type="caution">
    <text evidence="5">The sequence shown here is derived from an EMBL/GenBank/DDBJ whole genome shotgun (WGS) entry which is preliminary data.</text>
</comment>
<dbReference type="SUPFAM" id="SSF53955">
    <property type="entry name" value="Lysozyme-like"/>
    <property type="match status" value="1"/>
</dbReference>
<evidence type="ECO:0000259" key="4">
    <source>
        <dbReference type="Pfam" id="PF00182"/>
    </source>
</evidence>
<evidence type="ECO:0000313" key="5">
    <source>
        <dbReference type="EMBL" id="RNA07089.1"/>
    </source>
</evidence>
<keyword evidence="6" id="KW-1185">Reference proteome</keyword>
<evidence type="ECO:0000313" key="6">
    <source>
        <dbReference type="Proteomes" id="UP000276133"/>
    </source>
</evidence>
<organism evidence="5 6">
    <name type="scientific">Brachionus plicatilis</name>
    <name type="common">Marine rotifer</name>
    <name type="synonym">Brachionus muelleri</name>
    <dbReference type="NCBI Taxonomy" id="10195"/>
    <lineage>
        <taxon>Eukaryota</taxon>
        <taxon>Metazoa</taxon>
        <taxon>Spiralia</taxon>
        <taxon>Gnathifera</taxon>
        <taxon>Rotifera</taxon>
        <taxon>Eurotatoria</taxon>
        <taxon>Monogononta</taxon>
        <taxon>Pseudotrocha</taxon>
        <taxon>Ploima</taxon>
        <taxon>Brachionidae</taxon>
        <taxon>Brachionus</taxon>
    </lineage>
</organism>
<dbReference type="GO" id="GO:0006032">
    <property type="term" value="P:chitin catabolic process"/>
    <property type="evidence" value="ECO:0007669"/>
    <property type="project" value="InterPro"/>
</dbReference>
<dbReference type="CDD" id="cd00325">
    <property type="entry name" value="chitinase_GH19"/>
    <property type="match status" value="1"/>
</dbReference>
<feature type="chain" id="PRO_5018271172" evidence="3">
    <location>
        <begin position="20"/>
        <end position="246"/>
    </location>
</feature>
<proteinExistence type="predicted"/>
<keyword evidence="5" id="KW-0326">Glycosidase</keyword>
<dbReference type="OrthoDB" id="5985073at2759"/>
<dbReference type="EC" id="3.2.1.14" evidence="5"/>